<dbReference type="AlphaFoldDB" id="E3BER7"/>
<name>E3BER7_9VIBR</name>
<sequence>MKDIKGVFRNLEKMLEQANWFDENWEIYNRGNYLQLYKVNWFNQKQGGVHFETFIEAQQIKNKSFPVCMHAEEDCPSQSMFIRELLAHEHKRIESWKGYKTLNNSYGICQRTLPLNFKNLEQRLYEEFNRLRTLESSIDRILSDL</sequence>
<dbReference type="Proteomes" id="UP000002943">
    <property type="component" value="Unassembled WGS sequence"/>
</dbReference>
<dbReference type="EMBL" id="AEIU01000003">
    <property type="protein sequence ID" value="EFP98434.1"/>
    <property type="molecule type" value="Genomic_DNA"/>
</dbReference>
<dbReference type="RefSeq" id="WP_009599360.1">
    <property type="nucleotide sequence ID" value="NZ_AEIU01000003.1"/>
</dbReference>
<dbReference type="STRING" id="796620.VIBC2010_16014"/>
<evidence type="ECO:0000313" key="1">
    <source>
        <dbReference type="EMBL" id="EFP98434.1"/>
    </source>
</evidence>
<gene>
    <name evidence="1" type="ORF">VIBC2010_16014</name>
</gene>
<organism evidence="1 2">
    <name type="scientific">Vibrio caribbeanicus ATCC BAA-2122</name>
    <dbReference type="NCBI Taxonomy" id="796620"/>
    <lineage>
        <taxon>Bacteria</taxon>
        <taxon>Pseudomonadati</taxon>
        <taxon>Pseudomonadota</taxon>
        <taxon>Gammaproteobacteria</taxon>
        <taxon>Vibrionales</taxon>
        <taxon>Vibrionaceae</taxon>
        <taxon>Vibrio</taxon>
    </lineage>
</organism>
<protein>
    <submittedName>
        <fullName evidence="1">Uncharacterized protein</fullName>
    </submittedName>
</protein>
<evidence type="ECO:0000313" key="2">
    <source>
        <dbReference type="Proteomes" id="UP000002943"/>
    </source>
</evidence>
<keyword evidence="2" id="KW-1185">Reference proteome</keyword>
<reference evidence="1 2" key="1">
    <citation type="journal article" date="2012" name="Int. J. Syst. Evol. Microbiol.">
        <title>Vibrio caribbeanicus sp. nov., isolated from the marine sponge Scleritoderma cyanea.</title>
        <authorList>
            <person name="Hoffmann M."/>
            <person name="Monday S.R."/>
            <person name="Allard M.W."/>
            <person name="Strain E.A."/>
            <person name="Whittaker P."/>
            <person name="Naum M."/>
            <person name="McCarthy P.J."/>
            <person name="Lopez J.V."/>
            <person name="Fischer M."/>
            <person name="Brown E.W."/>
        </authorList>
    </citation>
    <scope>NUCLEOTIDE SEQUENCE [LARGE SCALE GENOMIC DNA]</scope>
    <source>
        <strain evidence="1 2">ATCC BAA-2122</strain>
    </source>
</reference>
<proteinExistence type="predicted"/>
<dbReference type="OrthoDB" id="5732788at2"/>
<accession>E3BER7</accession>
<dbReference type="eggNOG" id="ENOG5033X9G">
    <property type="taxonomic scope" value="Bacteria"/>
</dbReference>
<comment type="caution">
    <text evidence="1">The sequence shown here is derived from an EMBL/GenBank/DDBJ whole genome shotgun (WGS) entry which is preliminary data.</text>
</comment>